<keyword evidence="1" id="KW-0479">Metal-binding</keyword>
<evidence type="ECO:0000256" key="1">
    <source>
        <dbReference type="ARBA" id="ARBA00022723"/>
    </source>
</evidence>
<dbReference type="EMBL" id="JBAMMX010000003">
    <property type="protein sequence ID" value="KAK6944455.1"/>
    <property type="molecule type" value="Genomic_DNA"/>
</dbReference>
<dbReference type="AlphaFoldDB" id="A0AAN8W355"/>
<dbReference type="GO" id="GO:0016787">
    <property type="term" value="F:hydrolase activity"/>
    <property type="evidence" value="ECO:0007669"/>
    <property type="project" value="UniProtKB-KW"/>
</dbReference>
<evidence type="ECO:0000313" key="4">
    <source>
        <dbReference type="Proteomes" id="UP001370490"/>
    </source>
</evidence>
<evidence type="ECO:0000256" key="2">
    <source>
        <dbReference type="ARBA" id="ARBA00022801"/>
    </source>
</evidence>
<proteinExistence type="predicted"/>
<dbReference type="GO" id="GO:0005737">
    <property type="term" value="C:cytoplasm"/>
    <property type="evidence" value="ECO:0007669"/>
    <property type="project" value="TreeGrafter"/>
</dbReference>
<evidence type="ECO:0000313" key="3">
    <source>
        <dbReference type="EMBL" id="KAK6944455.1"/>
    </source>
</evidence>
<reference evidence="3 4" key="1">
    <citation type="submission" date="2023-12" db="EMBL/GenBank/DDBJ databases">
        <title>A high-quality genome assembly for Dillenia turbinata (Dilleniales).</title>
        <authorList>
            <person name="Chanderbali A."/>
        </authorList>
    </citation>
    <scope>NUCLEOTIDE SEQUENCE [LARGE SCALE GENOMIC DNA]</scope>
    <source>
        <strain evidence="3">LSX21</strain>
        <tissue evidence="3">Leaf</tissue>
    </source>
</reference>
<dbReference type="Proteomes" id="UP001370490">
    <property type="component" value="Unassembled WGS sequence"/>
</dbReference>
<name>A0AAN8W355_9MAGN</name>
<keyword evidence="4" id="KW-1185">Reference proteome</keyword>
<dbReference type="GO" id="GO:0005634">
    <property type="term" value="C:nucleus"/>
    <property type="evidence" value="ECO:0007669"/>
    <property type="project" value="TreeGrafter"/>
</dbReference>
<protein>
    <submittedName>
        <fullName evidence="3">Uncharacterized protein</fullName>
    </submittedName>
</protein>
<dbReference type="GO" id="GO:0046872">
    <property type="term" value="F:metal ion binding"/>
    <property type="evidence" value="ECO:0007669"/>
    <property type="project" value="UniProtKB-KW"/>
</dbReference>
<organism evidence="3 4">
    <name type="scientific">Dillenia turbinata</name>
    <dbReference type="NCBI Taxonomy" id="194707"/>
    <lineage>
        <taxon>Eukaryota</taxon>
        <taxon>Viridiplantae</taxon>
        <taxon>Streptophyta</taxon>
        <taxon>Embryophyta</taxon>
        <taxon>Tracheophyta</taxon>
        <taxon>Spermatophyta</taxon>
        <taxon>Magnoliopsida</taxon>
        <taxon>eudicotyledons</taxon>
        <taxon>Gunneridae</taxon>
        <taxon>Pentapetalae</taxon>
        <taxon>Dilleniales</taxon>
        <taxon>Dilleniaceae</taxon>
        <taxon>Dillenia</taxon>
    </lineage>
</organism>
<dbReference type="PANTHER" id="PTHR12629">
    <property type="entry name" value="DIPHOSPHOINOSITOL POLYPHOSPHATE PHOSPHOHYDROLASE"/>
    <property type="match status" value="1"/>
</dbReference>
<keyword evidence="2" id="KW-0378">Hydrolase</keyword>
<gene>
    <name evidence="3" type="ORF">RJ641_025557</name>
</gene>
<sequence>MAFLHNQKLLDKVGKWDAALITIVKHFLGYTVRKSQTLKMNLALKACVKLQLFALLVKEELQSWPEQSNRCRGWLTIPEAIKCCR</sequence>
<dbReference type="PANTHER" id="PTHR12629:SF0">
    <property type="entry name" value="DIPHOSPHOINOSITOL-POLYPHOSPHATE DIPHOSPHATASE"/>
    <property type="match status" value="1"/>
</dbReference>
<comment type="caution">
    <text evidence="3">The sequence shown here is derived from an EMBL/GenBank/DDBJ whole genome shotgun (WGS) entry which is preliminary data.</text>
</comment>
<accession>A0AAN8W355</accession>